<dbReference type="Proteomes" id="UP000324974">
    <property type="component" value="Chromosome"/>
</dbReference>
<gene>
    <name evidence="3" type="ORF">PX52LOC_02530</name>
</gene>
<evidence type="ECO:0000313" key="4">
    <source>
        <dbReference type="Proteomes" id="UP000324974"/>
    </source>
</evidence>
<name>A0A5C1AF24_9BACT</name>
<dbReference type="GO" id="GO:0003677">
    <property type="term" value="F:DNA binding"/>
    <property type="evidence" value="ECO:0007669"/>
    <property type="project" value="InterPro"/>
</dbReference>
<evidence type="ECO:0000313" key="3">
    <source>
        <dbReference type="EMBL" id="QEL15598.1"/>
    </source>
</evidence>
<dbReference type="AlphaFoldDB" id="A0A5C1AF24"/>
<organism evidence="3 4">
    <name type="scientific">Limnoglobus roseus</name>
    <dbReference type="NCBI Taxonomy" id="2598579"/>
    <lineage>
        <taxon>Bacteria</taxon>
        <taxon>Pseudomonadati</taxon>
        <taxon>Planctomycetota</taxon>
        <taxon>Planctomycetia</taxon>
        <taxon>Gemmatales</taxon>
        <taxon>Gemmataceae</taxon>
        <taxon>Limnoglobus</taxon>
    </lineage>
</organism>
<feature type="domain" description="HTH cro/C1-type" evidence="2">
    <location>
        <begin position="8"/>
        <end position="63"/>
    </location>
</feature>
<accession>A0A5C1AF24</accession>
<keyword evidence="4" id="KW-1185">Reference proteome</keyword>
<dbReference type="InterPro" id="IPR001387">
    <property type="entry name" value="Cro/C1-type_HTH"/>
</dbReference>
<dbReference type="CDD" id="cd00093">
    <property type="entry name" value="HTH_XRE"/>
    <property type="match status" value="1"/>
</dbReference>
<feature type="region of interest" description="Disordered" evidence="1">
    <location>
        <begin position="69"/>
        <end position="96"/>
    </location>
</feature>
<evidence type="ECO:0000256" key="1">
    <source>
        <dbReference type="SAM" id="MobiDB-lite"/>
    </source>
</evidence>
<dbReference type="KEGG" id="lrs:PX52LOC_02530"/>
<dbReference type="Pfam" id="PF01381">
    <property type="entry name" value="HTH_3"/>
    <property type="match status" value="1"/>
</dbReference>
<dbReference type="Gene3D" id="1.10.260.40">
    <property type="entry name" value="lambda repressor-like DNA-binding domains"/>
    <property type="match status" value="1"/>
</dbReference>
<reference evidence="4" key="1">
    <citation type="submission" date="2019-08" db="EMBL/GenBank/DDBJ databases">
        <title>Limnoglobus roseus gen. nov., sp. nov., a novel freshwater planctomycete with a giant genome from the family Gemmataceae.</title>
        <authorList>
            <person name="Kulichevskaya I.S."/>
            <person name="Naumoff D.G."/>
            <person name="Miroshnikov K."/>
            <person name="Ivanova A."/>
            <person name="Philippov D.A."/>
            <person name="Hakobyan A."/>
            <person name="Rijpstra I.C."/>
            <person name="Sinninghe Damste J.S."/>
            <person name="Liesack W."/>
            <person name="Dedysh S.N."/>
        </authorList>
    </citation>
    <scope>NUCLEOTIDE SEQUENCE [LARGE SCALE GENOMIC DNA]</scope>
    <source>
        <strain evidence="4">PX52</strain>
    </source>
</reference>
<dbReference type="PROSITE" id="PS50943">
    <property type="entry name" value="HTH_CROC1"/>
    <property type="match status" value="1"/>
</dbReference>
<dbReference type="EMBL" id="CP042425">
    <property type="protein sequence ID" value="QEL15598.1"/>
    <property type="molecule type" value="Genomic_DNA"/>
</dbReference>
<dbReference type="SMART" id="SM00530">
    <property type="entry name" value="HTH_XRE"/>
    <property type="match status" value="1"/>
</dbReference>
<proteinExistence type="predicted"/>
<evidence type="ECO:0000259" key="2">
    <source>
        <dbReference type="PROSITE" id="PS50943"/>
    </source>
</evidence>
<dbReference type="RefSeq" id="WP_168218961.1">
    <property type="nucleotide sequence ID" value="NZ_CP042425.1"/>
</dbReference>
<dbReference type="InterPro" id="IPR010982">
    <property type="entry name" value="Lambda_DNA-bd_dom_sf"/>
</dbReference>
<dbReference type="SUPFAM" id="SSF47413">
    <property type="entry name" value="lambda repressor-like DNA-binding domains"/>
    <property type="match status" value="1"/>
</dbReference>
<sequence length="96" mass="10266">MPFSGLKLREVREGAGVEREQLANDVGTSKQYISHLENGIKKNPAFDLVEKLAAVLGVDCREFVGIEPDAGADASAATDPPAVDPPKKRGRPKKPV</sequence>
<protein>
    <submittedName>
        <fullName evidence="3">XRE family transcriptional regulator</fullName>
    </submittedName>
</protein>